<protein>
    <submittedName>
        <fullName evidence="1">Uncharacterized protein</fullName>
    </submittedName>
</protein>
<keyword evidence="2" id="KW-1185">Reference proteome</keyword>
<evidence type="ECO:0000313" key="1">
    <source>
        <dbReference type="EMBL" id="EJL69163.1"/>
    </source>
</evidence>
<sequence>MFLNIKRLLIFFLVSTCCFSCNKQTEKPVSPDAGSAVNKDHDLPAKGSATLSKTDTVRKVIDGRALFIGEILRKKLLKDDMNILTGSDRIFRYTEADLNGDNNKEIFIMMNGSYFCGTGGCTVFLLNSKGQKISRFTVVGGPIAISSDKANGWADLIIPSRGQNYQVKYNGKTYPGNPTVQPEFKGMIPSSFRIVLRDNDVEYSF</sequence>
<dbReference type="PATRIC" id="fig|1144316.3.peg.3376"/>
<name>J2K7G3_9FLAO</name>
<dbReference type="EMBL" id="AKJY01000077">
    <property type="protein sequence ID" value="EJL69163.1"/>
    <property type="molecule type" value="Genomic_DNA"/>
</dbReference>
<organism evidence="1 2">
    <name type="scientific">Chryseobacterium populi</name>
    <dbReference type="NCBI Taxonomy" id="1144316"/>
    <lineage>
        <taxon>Bacteria</taxon>
        <taxon>Pseudomonadati</taxon>
        <taxon>Bacteroidota</taxon>
        <taxon>Flavobacteriia</taxon>
        <taxon>Flavobacteriales</taxon>
        <taxon>Weeksellaceae</taxon>
        <taxon>Chryseobacterium group</taxon>
        <taxon>Chryseobacterium</taxon>
    </lineage>
</organism>
<dbReference type="Proteomes" id="UP000007509">
    <property type="component" value="Unassembled WGS sequence"/>
</dbReference>
<comment type="caution">
    <text evidence="1">The sequence shown here is derived from an EMBL/GenBank/DDBJ whole genome shotgun (WGS) entry which is preliminary data.</text>
</comment>
<accession>J2K7G3</accession>
<proteinExistence type="predicted"/>
<dbReference type="RefSeq" id="WP_007845729.1">
    <property type="nucleotide sequence ID" value="NZ_AKJY01000077.1"/>
</dbReference>
<dbReference type="AlphaFoldDB" id="J2K7G3"/>
<evidence type="ECO:0000313" key="2">
    <source>
        <dbReference type="Proteomes" id="UP000007509"/>
    </source>
</evidence>
<dbReference type="OrthoDB" id="5348860at2"/>
<reference evidence="1 2" key="1">
    <citation type="journal article" date="2012" name="J. Bacteriol.">
        <title>Twenty-one genome sequences from Pseudomonas species and 19 genome sequences from diverse bacteria isolated from the rhizosphere and endosphere of Populus deltoides.</title>
        <authorList>
            <person name="Brown S.D."/>
            <person name="Utturkar S.M."/>
            <person name="Klingeman D.M."/>
            <person name="Johnson C.M."/>
            <person name="Martin S.L."/>
            <person name="Land M.L."/>
            <person name="Lu T.Y."/>
            <person name="Schadt C.W."/>
            <person name="Doktycz M.J."/>
            <person name="Pelletier D.A."/>
        </authorList>
    </citation>
    <scope>NUCLEOTIDE SEQUENCE [LARGE SCALE GENOMIC DNA]</scope>
    <source>
        <strain evidence="1 2">CF314</strain>
    </source>
</reference>
<gene>
    <name evidence="1" type="ORF">PMI13_03358</name>
</gene>